<keyword evidence="10 12" id="KW-0449">Lipoprotein</keyword>
<dbReference type="GO" id="GO:0005886">
    <property type="term" value="C:plasma membrane"/>
    <property type="evidence" value="ECO:0007669"/>
    <property type="project" value="UniProtKB-SubCell"/>
</dbReference>
<dbReference type="OrthoDB" id="6380619at2759"/>
<dbReference type="GO" id="GO:0090263">
    <property type="term" value="P:positive regulation of canonical Wnt signaling pathway"/>
    <property type="evidence" value="ECO:0007669"/>
    <property type="project" value="TreeGrafter"/>
</dbReference>
<dbReference type="GO" id="GO:0098552">
    <property type="term" value="C:side of membrane"/>
    <property type="evidence" value="ECO:0007669"/>
    <property type="project" value="UniProtKB-KW"/>
</dbReference>
<keyword evidence="3" id="KW-1003">Cell membrane</keyword>
<evidence type="ECO:0000256" key="10">
    <source>
        <dbReference type="ARBA" id="ARBA00023288"/>
    </source>
</evidence>
<dbReference type="InterPro" id="IPR001863">
    <property type="entry name" value="Glypican"/>
</dbReference>
<dbReference type="Proteomes" id="UP000887013">
    <property type="component" value="Unassembled WGS sequence"/>
</dbReference>
<dbReference type="AlphaFoldDB" id="A0A8X6TM74"/>
<evidence type="ECO:0000256" key="8">
    <source>
        <dbReference type="ARBA" id="ARBA00023180"/>
    </source>
</evidence>
<keyword evidence="8" id="KW-0325">Glycoprotein</keyword>
<keyword evidence="14" id="KW-0812">Transmembrane</keyword>
<evidence type="ECO:0000256" key="4">
    <source>
        <dbReference type="ARBA" id="ARBA00022622"/>
    </source>
</evidence>
<proteinExistence type="inferred from homology"/>
<feature type="region of interest" description="Disordered" evidence="13">
    <location>
        <begin position="545"/>
        <end position="578"/>
    </location>
</feature>
<dbReference type="PANTHER" id="PTHR10822">
    <property type="entry name" value="GLYPICAN"/>
    <property type="match status" value="1"/>
</dbReference>
<protein>
    <submittedName>
        <fullName evidence="15">Glypican-5</fullName>
    </submittedName>
</protein>
<dbReference type="GO" id="GO:0005576">
    <property type="term" value="C:extracellular region"/>
    <property type="evidence" value="ECO:0007669"/>
    <property type="project" value="TreeGrafter"/>
</dbReference>
<keyword evidence="16" id="KW-1185">Reference proteome</keyword>
<name>A0A8X6TM74_NEPPI</name>
<evidence type="ECO:0000256" key="3">
    <source>
        <dbReference type="ARBA" id="ARBA00022475"/>
    </source>
</evidence>
<evidence type="ECO:0000256" key="12">
    <source>
        <dbReference type="RuleBase" id="RU003519"/>
    </source>
</evidence>
<evidence type="ECO:0000256" key="7">
    <source>
        <dbReference type="ARBA" id="ARBA00023136"/>
    </source>
</evidence>
<feature type="transmembrane region" description="Helical" evidence="14">
    <location>
        <begin position="86"/>
        <end position="104"/>
    </location>
</feature>
<dbReference type="GO" id="GO:1905475">
    <property type="term" value="P:regulation of protein localization to membrane"/>
    <property type="evidence" value="ECO:0007669"/>
    <property type="project" value="TreeGrafter"/>
</dbReference>
<keyword evidence="5" id="KW-0732">Signal</keyword>
<dbReference type="PANTHER" id="PTHR10822:SF29">
    <property type="entry name" value="DIVISION ABNORMALLY DELAYED PROTEIN"/>
    <property type="match status" value="1"/>
</dbReference>
<evidence type="ECO:0000256" key="2">
    <source>
        <dbReference type="ARBA" id="ARBA00010260"/>
    </source>
</evidence>
<keyword evidence="4 12" id="KW-0336">GPI-anchor</keyword>
<keyword evidence="6 12" id="KW-0654">Proteoglycan</keyword>
<dbReference type="EMBL" id="BMAW01060325">
    <property type="protein sequence ID" value="GFT25662.1"/>
    <property type="molecule type" value="Genomic_DNA"/>
</dbReference>
<keyword evidence="14" id="KW-1133">Transmembrane helix</keyword>
<gene>
    <name evidence="15" type="primary">GPC5</name>
    <name evidence="15" type="ORF">NPIL_524901</name>
</gene>
<dbReference type="GO" id="GO:0009986">
    <property type="term" value="C:cell surface"/>
    <property type="evidence" value="ECO:0007669"/>
    <property type="project" value="TreeGrafter"/>
</dbReference>
<evidence type="ECO:0000256" key="6">
    <source>
        <dbReference type="ARBA" id="ARBA00022974"/>
    </source>
</evidence>
<organism evidence="15 16">
    <name type="scientific">Nephila pilipes</name>
    <name type="common">Giant wood spider</name>
    <name type="synonym">Nephila maculata</name>
    <dbReference type="NCBI Taxonomy" id="299642"/>
    <lineage>
        <taxon>Eukaryota</taxon>
        <taxon>Metazoa</taxon>
        <taxon>Ecdysozoa</taxon>
        <taxon>Arthropoda</taxon>
        <taxon>Chelicerata</taxon>
        <taxon>Arachnida</taxon>
        <taxon>Araneae</taxon>
        <taxon>Araneomorphae</taxon>
        <taxon>Entelegynae</taxon>
        <taxon>Araneoidea</taxon>
        <taxon>Nephilidae</taxon>
        <taxon>Nephila</taxon>
    </lineage>
</organism>
<comment type="caution">
    <text evidence="15">The sequence shown here is derived from an EMBL/GenBank/DDBJ whole genome shotgun (WGS) entry which is preliminary data.</text>
</comment>
<keyword evidence="9 12" id="KW-0357">Heparan sulfate</keyword>
<keyword evidence="7 12" id="KW-0472">Membrane</keyword>
<evidence type="ECO:0000256" key="5">
    <source>
        <dbReference type="ARBA" id="ARBA00022729"/>
    </source>
</evidence>
<evidence type="ECO:0000256" key="14">
    <source>
        <dbReference type="SAM" id="Phobius"/>
    </source>
</evidence>
<reference evidence="15" key="1">
    <citation type="submission" date="2020-08" db="EMBL/GenBank/DDBJ databases">
        <title>Multicomponent nature underlies the extraordinary mechanical properties of spider dragline silk.</title>
        <authorList>
            <person name="Kono N."/>
            <person name="Nakamura H."/>
            <person name="Mori M."/>
            <person name="Yoshida Y."/>
            <person name="Ohtoshi R."/>
            <person name="Malay A.D."/>
            <person name="Moran D.A.P."/>
            <person name="Tomita M."/>
            <person name="Numata K."/>
            <person name="Arakawa K."/>
        </authorList>
    </citation>
    <scope>NUCLEOTIDE SEQUENCE</scope>
</reference>
<evidence type="ECO:0000313" key="16">
    <source>
        <dbReference type="Proteomes" id="UP000887013"/>
    </source>
</evidence>
<evidence type="ECO:0000256" key="1">
    <source>
        <dbReference type="ARBA" id="ARBA00004609"/>
    </source>
</evidence>
<comment type="function">
    <text evidence="12">Cell surface proteoglycan.</text>
</comment>
<sequence>MKGKRKSRQGYYLHKRWQPFPTQSALRPSRVWRWNRSDQDQQRGHTNIYWIDINHSSGFTSHIALHFDVFGCVNSWDIVCVNMARFSLVVCFVYGLMVLCIAAADARATENISESVTDQNDLLANNSCEDVRQVYVEKNIGTEKDTSDMTHEDETPLCSTTWNSSCCTPTMERRFSEASKKEFQNMLQSSNAFLQSILASSATKFKENFLEMIHVSQNNTSVLFSEVYKKMDSAAKEPVAQLYQDLSSFIEGSSQELESRVSSFFDALFPLVYHHSINPKLKDFSDDYKECLRQTRREIRPFGDIADRASQQLTRSFTVARTLLDAFEVGVEVISATGSMRFRPDCDAGLMRLVYCSHCSGFARTKPCGGYCLNVVRGCLAHVAELDQPWSDYVSGLERLTSGLVASYNIEEVLSVLDTKISEAIMYAMENGPELSKKVKTRFRNSHSKVSLFAAVFRPSRAARSLVPQAQQQLEKSTGVHRKLPNFFCSETPLDGTTFQKNNAQPPIAPELIFTLTNWPSVPPGGTKRQVRPGAFFPPKNVWNPFGTPQSHPPSPMEVVQPPHLHNGQVPFDKPASS</sequence>
<evidence type="ECO:0000256" key="11">
    <source>
        <dbReference type="RuleBase" id="RU003518"/>
    </source>
</evidence>
<dbReference type="Pfam" id="PF01153">
    <property type="entry name" value="Glypican"/>
    <property type="match status" value="1"/>
</dbReference>
<comment type="subcellular location">
    <subcellularLocation>
        <location evidence="1 12">Cell membrane</location>
        <topology evidence="1 12">Lipid-anchor</topology>
        <topology evidence="1 12">GPI-anchor</topology>
    </subcellularLocation>
</comment>
<dbReference type="GO" id="GO:0016477">
    <property type="term" value="P:cell migration"/>
    <property type="evidence" value="ECO:0007669"/>
    <property type="project" value="TreeGrafter"/>
</dbReference>
<evidence type="ECO:0000256" key="13">
    <source>
        <dbReference type="SAM" id="MobiDB-lite"/>
    </source>
</evidence>
<accession>A0A8X6TM74</accession>
<comment type="similarity">
    <text evidence="2 11">Belongs to the glypican family.</text>
</comment>
<evidence type="ECO:0000313" key="15">
    <source>
        <dbReference type="EMBL" id="GFT25662.1"/>
    </source>
</evidence>
<evidence type="ECO:0000256" key="9">
    <source>
        <dbReference type="ARBA" id="ARBA00023207"/>
    </source>
</evidence>